<name>A0A2K8SYE2_9NOSO</name>
<sequence>MATPGIFRNVNIIKELNAASSNQMFELYQPGWLNSLDIVANAKYSGFITCLRLTIDISSINELEPVASDILADDETITANGKATFQGNQKKCLSFYMKTNDTPLIKVVDIYLFNQRPYYYVDVLKYFTSSSTLDIAPDTQICVQVRDVGNGLLQNNDRVFLLGTVIEESPIYDQSVLNVE</sequence>
<dbReference type="OrthoDB" id="570376at2"/>
<evidence type="ECO:0000313" key="2">
    <source>
        <dbReference type="Proteomes" id="UP000232003"/>
    </source>
</evidence>
<evidence type="ECO:0000313" key="1">
    <source>
        <dbReference type="EMBL" id="AUB40466.1"/>
    </source>
</evidence>
<dbReference type="EMBL" id="CP024785">
    <property type="protein sequence ID" value="AUB40466.1"/>
    <property type="molecule type" value="Genomic_DNA"/>
</dbReference>
<proteinExistence type="predicted"/>
<protein>
    <submittedName>
        <fullName evidence="1">Uncharacterized protein</fullName>
    </submittedName>
</protein>
<dbReference type="Proteomes" id="UP000232003">
    <property type="component" value="Chromosome"/>
</dbReference>
<gene>
    <name evidence="1" type="ORF">COO91_06481</name>
</gene>
<dbReference type="KEGG" id="nfl:COO91_06481"/>
<reference evidence="1 2" key="1">
    <citation type="submission" date="2017-11" db="EMBL/GenBank/DDBJ databases">
        <title>Complete genome of a free-living desiccation-tolerant cyanobacterium and its photosynthetic adaptation to extreme terrestrial habitat.</title>
        <authorList>
            <person name="Shang J."/>
        </authorList>
    </citation>
    <scope>NUCLEOTIDE SEQUENCE [LARGE SCALE GENOMIC DNA]</scope>
    <source>
        <strain evidence="1 2">CCNUN1</strain>
    </source>
</reference>
<accession>A0A2K8SYE2</accession>
<dbReference type="RefSeq" id="WP_100901172.1">
    <property type="nucleotide sequence ID" value="NZ_CAWNNC010000001.1"/>
</dbReference>
<dbReference type="AlphaFoldDB" id="A0A2K8SYE2"/>
<organism evidence="1 2">
    <name type="scientific">Nostoc flagelliforme CCNUN1</name>
    <dbReference type="NCBI Taxonomy" id="2038116"/>
    <lineage>
        <taxon>Bacteria</taxon>
        <taxon>Bacillati</taxon>
        <taxon>Cyanobacteriota</taxon>
        <taxon>Cyanophyceae</taxon>
        <taxon>Nostocales</taxon>
        <taxon>Nostocaceae</taxon>
        <taxon>Nostoc</taxon>
    </lineage>
</organism>
<keyword evidence="2" id="KW-1185">Reference proteome</keyword>